<dbReference type="SUPFAM" id="SSF55136">
    <property type="entry name" value="Probable bacterial effector-binding domain"/>
    <property type="match status" value="1"/>
</dbReference>
<dbReference type="Gene3D" id="3.20.80.10">
    <property type="entry name" value="Regulatory factor, effector binding domain"/>
    <property type="match status" value="1"/>
</dbReference>
<dbReference type="Pfam" id="PF06445">
    <property type="entry name" value="GyrI-like"/>
    <property type="match status" value="1"/>
</dbReference>
<organism evidence="2 3">
    <name type="scientific">Spirosoma foliorum</name>
    <dbReference type="NCBI Taxonomy" id="2710596"/>
    <lineage>
        <taxon>Bacteria</taxon>
        <taxon>Pseudomonadati</taxon>
        <taxon>Bacteroidota</taxon>
        <taxon>Cytophagia</taxon>
        <taxon>Cytophagales</taxon>
        <taxon>Cytophagaceae</taxon>
        <taxon>Spirosoma</taxon>
    </lineage>
</organism>
<evidence type="ECO:0000259" key="1">
    <source>
        <dbReference type="SMART" id="SM00871"/>
    </source>
</evidence>
<name>A0A7G5GT23_9BACT</name>
<dbReference type="EMBL" id="CP059732">
    <property type="protein sequence ID" value="QMW02015.1"/>
    <property type="molecule type" value="Genomic_DNA"/>
</dbReference>
<gene>
    <name evidence="2" type="ORF">H3H32_29425</name>
</gene>
<dbReference type="SMART" id="SM00871">
    <property type="entry name" value="AraC_E_bind"/>
    <property type="match status" value="1"/>
</dbReference>
<sequence length="161" mass="18165">MTTQLTLPENALSEKETQPFTALTFTTRTTLQTLSQYAPGVAMELYKEASLLNLDVAGPIQWIYTDATGDVTKEFQLEIVLPIQQPGEKSDRFSYQVYPAFRCLSYTHTGPWSDFGELYDALFGQFHRDGHQANGLVREVYTVVDLEQMENCVTEIQIGLA</sequence>
<feature type="domain" description="AraC effector-binding" evidence="1">
    <location>
        <begin position="10"/>
        <end position="161"/>
    </location>
</feature>
<dbReference type="InterPro" id="IPR029442">
    <property type="entry name" value="GyrI-like"/>
</dbReference>
<dbReference type="InterPro" id="IPR011256">
    <property type="entry name" value="Reg_factor_effector_dom_sf"/>
</dbReference>
<dbReference type="Proteomes" id="UP000515369">
    <property type="component" value="Chromosome"/>
</dbReference>
<proteinExistence type="predicted"/>
<dbReference type="KEGG" id="sfol:H3H32_29425"/>
<reference evidence="2 3" key="1">
    <citation type="submission" date="2020-07" db="EMBL/GenBank/DDBJ databases">
        <title>Spirosoma foliorum sp. nov., isolated from the leaves on the Nejang mountain Korea, Republic of.</title>
        <authorList>
            <person name="Ho H."/>
            <person name="Lee Y.-J."/>
            <person name="Nurcahyanto D.-A."/>
            <person name="Kim S.-G."/>
        </authorList>
    </citation>
    <scope>NUCLEOTIDE SEQUENCE [LARGE SCALE GENOMIC DNA]</scope>
    <source>
        <strain evidence="2 3">PL0136</strain>
    </source>
</reference>
<keyword evidence="3" id="KW-1185">Reference proteome</keyword>
<dbReference type="InterPro" id="IPR010499">
    <property type="entry name" value="AraC_E-bd"/>
</dbReference>
<protein>
    <submittedName>
        <fullName evidence="2">GyrI-like domain-containing protein</fullName>
    </submittedName>
</protein>
<evidence type="ECO:0000313" key="3">
    <source>
        <dbReference type="Proteomes" id="UP000515369"/>
    </source>
</evidence>
<evidence type="ECO:0000313" key="2">
    <source>
        <dbReference type="EMBL" id="QMW02015.1"/>
    </source>
</evidence>
<dbReference type="AlphaFoldDB" id="A0A7G5GT23"/>
<dbReference type="RefSeq" id="WP_182459289.1">
    <property type="nucleotide sequence ID" value="NZ_CP059732.1"/>
</dbReference>
<accession>A0A7G5GT23</accession>